<feature type="region of interest" description="Disordered" evidence="3">
    <location>
        <begin position="414"/>
        <end position="445"/>
    </location>
</feature>
<evidence type="ECO:0000256" key="2">
    <source>
        <dbReference type="ARBA" id="ARBA00022737"/>
    </source>
</evidence>
<feature type="compositionally biased region" description="Basic and acidic residues" evidence="3">
    <location>
        <begin position="414"/>
        <end position="435"/>
    </location>
</feature>
<keyword evidence="5" id="KW-1185">Reference proteome</keyword>
<reference evidence="4 5" key="1">
    <citation type="journal article" date="2023" name="IScience">
        <title>Expanded male sex-determining region conserved during the evolution of homothallism in the green alga Volvox.</title>
        <authorList>
            <person name="Yamamoto K."/>
            <person name="Matsuzaki R."/>
            <person name="Mahakham W."/>
            <person name="Heman W."/>
            <person name="Sekimoto H."/>
            <person name="Kawachi M."/>
            <person name="Minakuchi Y."/>
            <person name="Toyoda A."/>
            <person name="Nozaki H."/>
        </authorList>
    </citation>
    <scope>NUCLEOTIDE SEQUENCE [LARGE SCALE GENOMIC DNA]</scope>
    <source>
        <strain evidence="4 5">NIES-4468</strain>
    </source>
</reference>
<dbReference type="InterPro" id="IPR036322">
    <property type="entry name" value="WD40_repeat_dom_sf"/>
</dbReference>
<organism evidence="4 5">
    <name type="scientific">Volvox africanus</name>
    <dbReference type="NCBI Taxonomy" id="51714"/>
    <lineage>
        <taxon>Eukaryota</taxon>
        <taxon>Viridiplantae</taxon>
        <taxon>Chlorophyta</taxon>
        <taxon>core chlorophytes</taxon>
        <taxon>Chlorophyceae</taxon>
        <taxon>CS clade</taxon>
        <taxon>Chlamydomonadales</taxon>
        <taxon>Volvocaceae</taxon>
        <taxon>Volvox</taxon>
    </lineage>
</organism>
<name>A0ABQ5RYF7_9CHLO</name>
<feature type="compositionally biased region" description="Gly residues" evidence="3">
    <location>
        <begin position="470"/>
        <end position="485"/>
    </location>
</feature>
<dbReference type="EMBL" id="BSDZ01000013">
    <property type="protein sequence ID" value="GLI62439.1"/>
    <property type="molecule type" value="Genomic_DNA"/>
</dbReference>
<proteinExistence type="predicted"/>
<evidence type="ECO:0000313" key="5">
    <source>
        <dbReference type="Proteomes" id="UP001165090"/>
    </source>
</evidence>
<gene>
    <name evidence="4" type="ORF">VaNZ11_005060</name>
</gene>
<comment type="caution">
    <text evidence="4">The sequence shown here is derived from an EMBL/GenBank/DDBJ whole genome shotgun (WGS) entry which is preliminary data.</text>
</comment>
<protein>
    <submittedName>
        <fullName evidence="4">Uncharacterized protein</fullName>
    </submittedName>
</protein>
<dbReference type="Gene3D" id="2.130.10.10">
    <property type="entry name" value="YVTN repeat-like/Quinoprotein amine dehydrogenase"/>
    <property type="match status" value="1"/>
</dbReference>
<feature type="non-terminal residue" evidence="4">
    <location>
        <position position="502"/>
    </location>
</feature>
<feature type="region of interest" description="Disordered" evidence="3">
    <location>
        <begin position="466"/>
        <end position="488"/>
    </location>
</feature>
<accession>A0ABQ5RYF7</accession>
<dbReference type="PANTHER" id="PTHR19853">
    <property type="entry name" value="WD REPEAT CONTAINING PROTEIN 3 WDR3"/>
    <property type="match status" value="1"/>
</dbReference>
<dbReference type="SUPFAM" id="SSF50978">
    <property type="entry name" value="WD40 repeat-like"/>
    <property type="match status" value="1"/>
</dbReference>
<evidence type="ECO:0000256" key="3">
    <source>
        <dbReference type="SAM" id="MobiDB-lite"/>
    </source>
</evidence>
<dbReference type="InterPro" id="IPR015943">
    <property type="entry name" value="WD40/YVTN_repeat-like_dom_sf"/>
</dbReference>
<evidence type="ECO:0000256" key="1">
    <source>
        <dbReference type="ARBA" id="ARBA00022574"/>
    </source>
</evidence>
<dbReference type="Proteomes" id="UP001165090">
    <property type="component" value="Unassembled WGS sequence"/>
</dbReference>
<dbReference type="PANTHER" id="PTHR19853:SF1">
    <property type="entry name" value="TBC1 DOMAIN FAMILY MEMBER 31"/>
    <property type="match status" value="1"/>
</dbReference>
<evidence type="ECO:0000313" key="4">
    <source>
        <dbReference type="EMBL" id="GLI62439.1"/>
    </source>
</evidence>
<keyword evidence="1" id="KW-0853">WD repeat</keyword>
<keyword evidence="2" id="KW-0677">Repeat</keyword>
<dbReference type="InterPro" id="IPR051570">
    <property type="entry name" value="TBC1_cilium_biogenesis"/>
</dbReference>
<sequence>MIRYNIPAVTITGQHGRLWTTKPKPGQSGLVAVLQVPSSKFSESVRAPDFTVAAMDRRADLLVTADARGQVYVFDIRQNRFNRLDKTGCPGTAALVYGPRMVFVAFTDGSIRCYDASKGTAIGMLKEHRSPVRHMEVNRELSELMSTSVDGVLVWDLKKLRRKRVLGSGPYGALQASYTADGLAVVTHFKDGSFYIWSVGNFALVRSFTLPVAPSLRPLQTAFCLSPDGHLLVSCGPTLPVLLVYSVIGGTLRYGVGLPAPPAQLDVDTATAAAEGGAAGAAVLPSVDAEDPRSQSAAALAAKLPMSVGVQQVEFLPDSATVAAMMTDGSIAFVDVLMCSFVGAVPYSFPNRPDGSFSTDARMQHMALTADGKVFLYDLAGKTSSVQPPRSLPRVLPSQLDKLASAVAMEHLRRQREQERTEWGERERITPREEGSVADAAYQTDSQQARDISVAAAASVSANALAPAASGGGGGGTKPGTGAEAGGATTAVAARGAAAPIT</sequence>